<protein>
    <submittedName>
        <fullName evidence="2">Ribbon-helix-helix domain-containing protein</fullName>
    </submittedName>
</protein>
<dbReference type="InterPro" id="IPR038268">
    <property type="entry name" value="RHH_sf"/>
</dbReference>
<comment type="caution">
    <text evidence="2">The sequence shown here is derived from an EMBL/GenBank/DDBJ whole genome shotgun (WGS) entry which is preliminary data.</text>
</comment>
<keyword evidence="3" id="KW-1185">Reference proteome</keyword>
<sequence length="81" mass="9110">MKGAHIVKHSISIAGHQTSFSLEEIFWNALKSISEERNISVRALISQIDSSRGEQNLSSAIRVYVLENLKQKLETAQQSEK</sequence>
<dbReference type="Gene3D" id="1.10.3990.20">
    <property type="entry name" value="protein bp1543"/>
    <property type="match status" value="1"/>
</dbReference>
<dbReference type="InterPro" id="IPR027373">
    <property type="entry name" value="RHH_dom"/>
</dbReference>
<dbReference type="EMBL" id="JBBYXI010000003">
    <property type="protein sequence ID" value="MEN3931340.1"/>
    <property type="molecule type" value="Genomic_DNA"/>
</dbReference>
<organism evidence="2 3">
    <name type="scientific">Hohaiivirga grylli</name>
    <dbReference type="NCBI Taxonomy" id="3133970"/>
    <lineage>
        <taxon>Bacteria</taxon>
        <taxon>Pseudomonadati</taxon>
        <taxon>Pseudomonadota</taxon>
        <taxon>Alphaproteobacteria</taxon>
        <taxon>Hyphomicrobiales</taxon>
        <taxon>Methylobacteriaceae</taxon>
        <taxon>Hohaiivirga</taxon>
    </lineage>
</organism>
<evidence type="ECO:0000259" key="1">
    <source>
        <dbReference type="Pfam" id="PF13467"/>
    </source>
</evidence>
<evidence type="ECO:0000313" key="2">
    <source>
        <dbReference type="EMBL" id="MEN3931340.1"/>
    </source>
</evidence>
<dbReference type="RefSeq" id="WP_346337372.1">
    <property type="nucleotide sequence ID" value="NZ_JBBYXI010000003.1"/>
</dbReference>
<evidence type="ECO:0000313" key="3">
    <source>
        <dbReference type="Proteomes" id="UP001418637"/>
    </source>
</evidence>
<name>A0ABV0BP72_9HYPH</name>
<accession>A0ABV0BP72</accession>
<feature type="domain" description="Ribbon-helix-helix" evidence="1">
    <location>
        <begin position="7"/>
        <end position="68"/>
    </location>
</feature>
<proteinExistence type="predicted"/>
<dbReference type="Pfam" id="PF13467">
    <property type="entry name" value="RHH_4"/>
    <property type="match status" value="1"/>
</dbReference>
<reference evidence="2 3" key="1">
    <citation type="submission" date="2024-04" db="EMBL/GenBank/DDBJ databases">
        <title>A novel species isolated from cricket.</title>
        <authorList>
            <person name="Wang H.-C."/>
        </authorList>
    </citation>
    <scope>NUCLEOTIDE SEQUENCE [LARGE SCALE GENOMIC DNA]</scope>
    <source>
        <strain evidence="2 3">WL0021</strain>
    </source>
</reference>
<dbReference type="Proteomes" id="UP001418637">
    <property type="component" value="Unassembled WGS sequence"/>
</dbReference>
<gene>
    <name evidence="2" type="ORF">WJT86_09750</name>
</gene>